<evidence type="ECO:0000313" key="2">
    <source>
        <dbReference type="EMBL" id="CRK39551.1"/>
    </source>
</evidence>
<keyword evidence="3" id="KW-1185">Reference proteome</keyword>
<dbReference type="InterPro" id="IPR038883">
    <property type="entry name" value="AN11006-like"/>
</dbReference>
<organism evidence="2 3">
    <name type="scientific">Verticillium longisporum</name>
    <name type="common">Verticillium dahliae var. longisporum</name>
    <dbReference type="NCBI Taxonomy" id="100787"/>
    <lineage>
        <taxon>Eukaryota</taxon>
        <taxon>Fungi</taxon>
        <taxon>Dikarya</taxon>
        <taxon>Ascomycota</taxon>
        <taxon>Pezizomycotina</taxon>
        <taxon>Sordariomycetes</taxon>
        <taxon>Hypocreomycetidae</taxon>
        <taxon>Glomerellales</taxon>
        <taxon>Plectosphaerellaceae</taxon>
        <taxon>Verticillium</taxon>
    </lineage>
</organism>
<protein>
    <submittedName>
        <fullName evidence="2">Uncharacterized protein</fullName>
    </submittedName>
</protein>
<feature type="region of interest" description="Disordered" evidence="1">
    <location>
        <begin position="628"/>
        <end position="656"/>
    </location>
</feature>
<dbReference type="PANTHER" id="PTHR42085">
    <property type="entry name" value="F-BOX DOMAIN-CONTAINING PROTEIN"/>
    <property type="match status" value="1"/>
</dbReference>
<evidence type="ECO:0000256" key="1">
    <source>
        <dbReference type="SAM" id="MobiDB-lite"/>
    </source>
</evidence>
<feature type="region of interest" description="Disordered" evidence="1">
    <location>
        <begin position="558"/>
        <end position="606"/>
    </location>
</feature>
<dbReference type="PANTHER" id="PTHR42085:SF1">
    <property type="entry name" value="F-BOX DOMAIN-CONTAINING PROTEIN"/>
    <property type="match status" value="1"/>
</dbReference>
<dbReference type="Proteomes" id="UP000044602">
    <property type="component" value="Unassembled WGS sequence"/>
</dbReference>
<feature type="compositionally biased region" description="Basic and acidic residues" evidence="1">
    <location>
        <begin position="596"/>
        <end position="605"/>
    </location>
</feature>
<dbReference type="AlphaFoldDB" id="A0A0G4MYU5"/>
<proteinExistence type="predicted"/>
<name>A0A0G4MYU5_VERLO</name>
<accession>A0A0G4MYU5</accession>
<reference evidence="2 3" key="1">
    <citation type="submission" date="2015-05" db="EMBL/GenBank/DDBJ databases">
        <authorList>
            <person name="Wang D.B."/>
            <person name="Wang M."/>
        </authorList>
    </citation>
    <scope>NUCLEOTIDE SEQUENCE [LARGE SCALE GENOMIC DNA]</scope>
    <source>
        <strain evidence="2">VL1</strain>
    </source>
</reference>
<feature type="compositionally biased region" description="Acidic residues" evidence="1">
    <location>
        <begin position="558"/>
        <end position="570"/>
    </location>
</feature>
<dbReference type="EMBL" id="CVQH01025861">
    <property type="protein sequence ID" value="CRK39551.1"/>
    <property type="molecule type" value="Genomic_DNA"/>
</dbReference>
<sequence>MTRNSDFVDVDPWETQDKEDMAEAYYNQPLRQKHRILTDENLRLKRLLRENGITWSPIATAHIHAVKHGNSGRMTRRRSLAAAPTNPYLPTEVLLRILKYALTAPLSIFDPLSKLTYRGGQCHGARNEVARRGITCGHHGELGGIDELGQVLNLGLKGHLVLVGILLDRSPSPALPPRPFIMTRNSDFVDVDPWETQDKEDTAEAYYNQPLRQKHRILADENLRLKRLLRENSITWSPIATAHIHAVKHGNSGRMTRRRSLAAAPTNPYLPTEVLLRILKYALTAPLSIFDPLSKLRPDTVTAEEKARGNQIAIHFLATCRAMHTEGTRILWGHNSFTFTSPEALRNFAELDLNHRKGIKSVSFRIIAQFYDDKKRRHRLHHTYHQSLRKDHQLPVNMRVNEQTYARGGFRCYSWSQIVDFLAALRPPFDPKHDKKQIRPRLLPALESLHIDLVNFTADKLPMFGNDMHNMASHELGCSLNELYVTGLPIDDPGVKASAELTGLLRDEGLYMTGVPAYVQTKRGVLPLSGRPICARVIRAYKSLRVGSLGISTVPVDDELSDSEDTDFDALDGSGLDAHHSHIPTMPAAPAQEGHPTSHREDKVIWKRVPISRNSGERKWVEFCRSSGYPLEPPADKNGNDDDEEDDDSISICPCCGEPHPGTFLDQLLDEAD</sequence>
<evidence type="ECO:0000313" key="3">
    <source>
        <dbReference type="Proteomes" id="UP000044602"/>
    </source>
</evidence>
<gene>
    <name evidence="2" type="ORF">BN1708_007973</name>
</gene>